<reference evidence="5 6" key="1">
    <citation type="journal article" date="2022" name="Nat. Ecol. Evol.">
        <title>A masculinizing supergene underlies an exaggerated male reproductive morph in a spider.</title>
        <authorList>
            <person name="Hendrickx F."/>
            <person name="De Corte Z."/>
            <person name="Sonet G."/>
            <person name="Van Belleghem S.M."/>
            <person name="Kostlbacher S."/>
            <person name="Vangestel C."/>
        </authorList>
    </citation>
    <scope>NUCLEOTIDE SEQUENCE [LARGE SCALE GENOMIC DNA]</scope>
    <source>
        <strain evidence="5">W744_W776</strain>
    </source>
</reference>
<dbReference type="GO" id="GO:0016491">
    <property type="term" value="F:oxidoreductase activity"/>
    <property type="evidence" value="ECO:0007669"/>
    <property type="project" value="UniProtKB-KW"/>
</dbReference>
<evidence type="ECO:0000313" key="6">
    <source>
        <dbReference type="Proteomes" id="UP000827092"/>
    </source>
</evidence>
<dbReference type="SUPFAM" id="SSF55347">
    <property type="entry name" value="Glyceraldehyde-3-phosphate dehydrogenase-like, C-terminal domain"/>
    <property type="match status" value="1"/>
</dbReference>
<evidence type="ECO:0000259" key="3">
    <source>
        <dbReference type="Pfam" id="PF01408"/>
    </source>
</evidence>
<evidence type="ECO:0000256" key="2">
    <source>
        <dbReference type="ARBA" id="ARBA00023002"/>
    </source>
</evidence>
<keyword evidence="6" id="KW-1185">Reference proteome</keyword>
<evidence type="ECO:0000256" key="1">
    <source>
        <dbReference type="ARBA" id="ARBA00010928"/>
    </source>
</evidence>
<dbReference type="Pfam" id="PF01408">
    <property type="entry name" value="GFO_IDH_MocA"/>
    <property type="match status" value="1"/>
</dbReference>
<protein>
    <recommendedName>
        <fullName evidence="7">Inositol 2-dehydrogenase</fullName>
    </recommendedName>
</protein>
<dbReference type="Gene3D" id="3.40.50.720">
    <property type="entry name" value="NAD(P)-binding Rossmann-like Domain"/>
    <property type="match status" value="1"/>
</dbReference>
<evidence type="ECO:0008006" key="7">
    <source>
        <dbReference type="Google" id="ProtNLM"/>
    </source>
</evidence>
<dbReference type="Proteomes" id="UP000827092">
    <property type="component" value="Unassembled WGS sequence"/>
</dbReference>
<dbReference type="InterPro" id="IPR055170">
    <property type="entry name" value="GFO_IDH_MocA-like_dom"/>
</dbReference>
<dbReference type="Gene3D" id="3.30.360.10">
    <property type="entry name" value="Dihydrodipicolinate Reductase, domain 2"/>
    <property type="match status" value="1"/>
</dbReference>
<comment type="similarity">
    <text evidence="1">Belongs to the Gfo/Idh/MocA family.</text>
</comment>
<dbReference type="InterPro" id="IPR036291">
    <property type="entry name" value="NAD(P)-bd_dom_sf"/>
</dbReference>
<dbReference type="Pfam" id="PF22725">
    <property type="entry name" value="GFO_IDH_MocA_C3"/>
    <property type="match status" value="1"/>
</dbReference>
<evidence type="ECO:0000313" key="5">
    <source>
        <dbReference type="EMBL" id="KAG8178800.1"/>
    </source>
</evidence>
<dbReference type="EMBL" id="JAFNEN010000666">
    <property type="protein sequence ID" value="KAG8178800.1"/>
    <property type="molecule type" value="Genomic_DNA"/>
</dbReference>
<dbReference type="GO" id="GO:0005737">
    <property type="term" value="C:cytoplasm"/>
    <property type="evidence" value="ECO:0007669"/>
    <property type="project" value="TreeGrafter"/>
</dbReference>
<organism evidence="5 6">
    <name type="scientific">Oedothorax gibbosus</name>
    <dbReference type="NCBI Taxonomy" id="931172"/>
    <lineage>
        <taxon>Eukaryota</taxon>
        <taxon>Metazoa</taxon>
        <taxon>Ecdysozoa</taxon>
        <taxon>Arthropoda</taxon>
        <taxon>Chelicerata</taxon>
        <taxon>Arachnida</taxon>
        <taxon>Araneae</taxon>
        <taxon>Araneomorphae</taxon>
        <taxon>Entelegynae</taxon>
        <taxon>Araneoidea</taxon>
        <taxon>Linyphiidae</taxon>
        <taxon>Erigoninae</taxon>
        <taxon>Oedothorax</taxon>
    </lineage>
</organism>
<dbReference type="SUPFAM" id="SSF51735">
    <property type="entry name" value="NAD(P)-binding Rossmann-fold domains"/>
    <property type="match status" value="1"/>
</dbReference>
<accession>A0AAV6U3J5</accession>
<sequence length="369" mass="41207">MATSIEASYGDHQYMKYIKDLDGISHGNKTTKNVFGIAIFGLGRIGTIHLENVWKSPRANILYCIDESTERTDFAQNKWDLKGHTVFLKPSEQDRVFQDRRMDLVIVCTPTFTHESIVLKALESGKAVFCEKPLSLNDEGIAKCLEAAKKNGKPLFCAFNRRFDPGFRSLKDRVDSGEIGKAQVIKTCSRDSPKPSTEYLKISGGIFHDCAVHDIDYICWVLGEYPVSVSAYAHSYFEDIRALEDHDTVAIMMKFPSGAIATIDLSRYAVYGYDQRVEIFGPKGMLTCGEQRPTGVRSHSGKGTTAVPIYYSFVSKYQESYDIEMEHFLNVLQGTEESEITGDSILSVSKIASACEESARSGKTVSLTW</sequence>
<feature type="domain" description="GFO/IDH/MocA-like oxidoreductase" evidence="4">
    <location>
        <begin position="167"/>
        <end position="286"/>
    </location>
</feature>
<comment type="caution">
    <text evidence="5">The sequence shown here is derived from an EMBL/GenBank/DDBJ whole genome shotgun (WGS) entry which is preliminary data.</text>
</comment>
<dbReference type="GO" id="GO:0006740">
    <property type="term" value="P:NADPH regeneration"/>
    <property type="evidence" value="ECO:0007669"/>
    <property type="project" value="TreeGrafter"/>
</dbReference>
<dbReference type="PANTHER" id="PTHR42840:SF3">
    <property type="entry name" value="BINDING ROSSMANN FOLD OXIDOREDUCTASE, PUTATIVE (AFU_ORTHOLOGUE AFUA_2G10240)-RELATED"/>
    <property type="match status" value="1"/>
</dbReference>
<dbReference type="GO" id="GO:0000166">
    <property type="term" value="F:nucleotide binding"/>
    <property type="evidence" value="ECO:0007669"/>
    <property type="project" value="InterPro"/>
</dbReference>
<proteinExistence type="inferred from homology"/>
<feature type="domain" description="Gfo/Idh/MocA-like oxidoreductase N-terminal" evidence="3">
    <location>
        <begin position="35"/>
        <end position="157"/>
    </location>
</feature>
<evidence type="ECO:0000259" key="4">
    <source>
        <dbReference type="Pfam" id="PF22725"/>
    </source>
</evidence>
<name>A0AAV6U3J5_9ARAC</name>
<dbReference type="AlphaFoldDB" id="A0AAV6U3J5"/>
<dbReference type="InterPro" id="IPR000683">
    <property type="entry name" value="Gfo/Idh/MocA-like_OxRdtase_N"/>
</dbReference>
<gene>
    <name evidence="5" type="ORF">JTE90_024662</name>
</gene>
<dbReference type="PANTHER" id="PTHR42840">
    <property type="entry name" value="NAD(P)-BINDING ROSSMANN-FOLD SUPERFAMILY PROTEIN-RELATED"/>
    <property type="match status" value="1"/>
</dbReference>
<keyword evidence="2" id="KW-0560">Oxidoreductase</keyword>